<accession>A0A7X0JM67</accession>
<dbReference type="EMBL" id="JACHBU010000007">
    <property type="protein sequence ID" value="MBB6510171.1"/>
    <property type="molecule type" value="Genomic_DNA"/>
</dbReference>
<protein>
    <submittedName>
        <fullName evidence="1">Uncharacterized protein</fullName>
    </submittedName>
</protein>
<proteinExistence type="predicted"/>
<dbReference type="AlphaFoldDB" id="A0A7X0JM67"/>
<keyword evidence="2" id="KW-1185">Reference proteome</keyword>
<dbReference type="InterPro" id="IPR029044">
    <property type="entry name" value="Nucleotide-diphossugar_trans"/>
</dbReference>
<name>A0A7X0JM67_9HYPH</name>
<sequence length="215" mass="24606">MVTLTTVLRSGGRYEPIWVERLARGARRHIAGLDRIVCITDFDEAMDGVETVKFRHDWPKWWSKFEAFRPELSDDVNILCDLDTIFMSSASELASKGDAVVMEDHFLKSRASTALMRWNKDDFSFLYERFKRDSDHWIAPGSCGTVPNSVHGDQVVVDHFLRDQQPFPGFIQNEYPDLLDFYDPVRKNSGPVLIFIGDSKPDNATADVKDAWLNS</sequence>
<dbReference type="RefSeq" id="WP_113166094.1">
    <property type="nucleotide sequence ID" value="NZ_JACHBU010000007.1"/>
</dbReference>
<evidence type="ECO:0000313" key="1">
    <source>
        <dbReference type="EMBL" id="MBB6510171.1"/>
    </source>
</evidence>
<comment type="caution">
    <text evidence="1">The sequence shown here is derived from an EMBL/GenBank/DDBJ whole genome shotgun (WGS) entry which is preliminary data.</text>
</comment>
<dbReference type="Proteomes" id="UP000585437">
    <property type="component" value="Unassembled WGS sequence"/>
</dbReference>
<organism evidence="1 2">
    <name type="scientific">Rhizobium soli</name>
    <dbReference type="NCBI Taxonomy" id="424798"/>
    <lineage>
        <taxon>Bacteria</taxon>
        <taxon>Pseudomonadati</taxon>
        <taxon>Pseudomonadota</taxon>
        <taxon>Alphaproteobacteria</taxon>
        <taxon>Hyphomicrobiales</taxon>
        <taxon>Rhizobiaceae</taxon>
        <taxon>Rhizobium/Agrobacterium group</taxon>
        <taxon>Rhizobium</taxon>
    </lineage>
</organism>
<gene>
    <name evidence="1" type="ORF">F4695_003557</name>
</gene>
<reference evidence="1 2" key="1">
    <citation type="submission" date="2020-08" db="EMBL/GenBank/DDBJ databases">
        <title>The Agave Microbiome: Exploring the role of microbial communities in plant adaptations to desert environments.</title>
        <authorList>
            <person name="Partida-Martinez L.P."/>
        </authorList>
    </citation>
    <scope>NUCLEOTIDE SEQUENCE [LARGE SCALE GENOMIC DNA]</scope>
    <source>
        <strain evidence="1 2">AS3.12</strain>
    </source>
</reference>
<evidence type="ECO:0000313" key="2">
    <source>
        <dbReference type="Proteomes" id="UP000585437"/>
    </source>
</evidence>
<dbReference type="SUPFAM" id="SSF53448">
    <property type="entry name" value="Nucleotide-diphospho-sugar transferases"/>
    <property type="match status" value="1"/>
</dbReference>